<dbReference type="Proteomes" id="UP000217182">
    <property type="component" value="Chromosome"/>
</dbReference>
<reference evidence="1 2" key="1">
    <citation type="submission" date="2016-01" db="EMBL/GenBank/DDBJ databases">
        <authorList>
            <person name="Oliw E.H."/>
        </authorList>
    </citation>
    <scope>NUCLEOTIDE SEQUENCE [LARGE SCALE GENOMIC DNA]</scope>
    <source>
        <strain evidence="1 2">FRB97</strain>
    </source>
</reference>
<name>A0A250B480_9GAMM</name>
<protein>
    <submittedName>
        <fullName evidence="1">Uncharacterized protein</fullName>
    </submittedName>
</protein>
<dbReference type="OrthoDB" id="5107704at2"/>
<dbReference type="AlphaFoldDB" id="A0A250B480"/>
<dbReference type="EMBL" id="CP014136">
    <property type="protein sequence ID" value="ATA21040.1"/>
    <property type="molecule type" value="Genomic_DNA"/>
</dbReference>
<sequence length="427" mass="47953">MSDKRVPKSPAEYLIDQIEKARPVAKLLGVFNKNAKAQFQEVERQLENIKNMMFNRDLFAQIYSPLGWVNYDRFSTDIVAKVLDMNLEDGEIELTSYHLNPDNLRFLGYRFCTRHFNPWEAMYERAVERAGAEDYLSAIPLVLSIIDGICTTSTGKHPFSGGADTPVFDSQTSGPGGLSEGLAILGSTRRKLDTELICMPFRHGIVHGLNPNYGSPIVAGKAFNLLWATVDYFDRRRDEAQRLEKATEEQKPVDLRELGKSMQRNAEIKDALNRWKARPVVSNIILATSDDIANLPSGSPEAFAAEYLSWLMTKNYGELAKGTVDYPNRPIGFRAGRLRNELKGISLIHWSITGVEDTSSAISQVTVKLEGAIDAQVCNTECLMRLMFADESYELVPRGLSGGVWSVMPNFLSELWILSIRMKQNKT</sequence>
<gene>
    <name evidence="1" type="ORF">AWC35_17765</name>
</gene>
<accession>A0A250B480</accession>
<proteinExistence type="predicted"/>
<dbReference type="KEGG" id="gqu:AWC35_17765"/>
<evidence type="ECO:0000313" key="2">
    <source>
        <dbReference type="Proteomes" id="UP000217182"/>
    </source>
</evidence>
<dbReference type="RefSeq" id="WP_095847625.1">
    <property type="nucleotide sequence ID" value="NZ_CP014136.1"/>
</dbReference>
<evidence type="ECO:0000313" key="1">
    <source>
        <dbReference type="EMBL" id="ATA21040.1"/>
    </source>
</evidence>
<keyword evidence="2" id="KW-1185">Reference proteome</keyword>
<organism evidence="1 2">
    <name type="scientific">Gibbsiella quercinecans</name>
    <dbReference type="NCBI Taxonomy" id="929813"/>
    <lineage>
        <taxon>Bacteria</taxon>
        <taxon>Pseudomonadati</taxon>
        <taxon>Pseudomonadota</taxon>
        <taxon>Gammaproteobacteria</taxon>
        <taxon>Enterobacterales</taxon>
        <taxon>Yersiniaceae</taxon>
        <taxon>Gibbsiella</taxon>
    </lineage>
</organism>